<protein>
    <submittedName>
        <fullName evidence="4">Ribosomal protein S5 domain 2-type protein</fullName>
    </submittedName>
</protein>
<dbReference type="GO" id="GO:0000398">
    <property type="term" value="P:mRNA splicing, via spliceosome"/>
    <property type="evidence" value="ECO:0007669"/>
    <property type="project" value="TreeGrafter"/>
</dbReference>
<sequence>LYSMKESFKQGFQWATGEGPIFDKSIQNVKFRLLDATITGKPMYRGGGQIIPTDRRVCYSSFMMAAPRLMEPVYYIEVQAPSDCESRSRNSSELQTATN</sequence>
<feature type="domain" description="Translation elongation factor EFG/EF2" evidence="3">
    <location>
        <begin position="3"/>
        <end position="65"/>
    </location>
</feature>
<evidence type="ECO:0000256" key="1">
    <source>
        <dbReference type="ARBA" id="ARBA00022741"/>
    </source>
</evidence>
<accession>A0AAV0APK1</accession>
<evidence type="ECO:0000256" key="2">
    <source>
        <dbReference type="ARBA" id="ARBA00023134"/>
    </source>
</evidence>
<organism evidence="4 5">
    <name type="scientific">Phakopsora pachyrhizi</name>
    <name type="common">Asian soybean rust disease fungus</name>
    <dbReference type="NCBI Taxonomy" id="170000"/>
    <lineage>
        <taxon>Eukaryota</taxon>
        <taxon>Fungi</taxon>
        <taxon>Dikarya</taxon>
        <taxon>Basidiomycota</taxon>
        <taxon>Pucciniomycotina</taxon>
        <taxon>Pucciniomycetes</taxon>
        <taxon>Pucciniales</taxon>
        <taxon>Phakopsoraceae</taxon>
        <taxon>Phakopsora</taxon>
    </lineage>
</organism>
<feature type="non-terminal residue" evidence="4">
    <location>
        <position position="1"/>
    </location>
</feature>
<dbReference type="GO" id="GO:0030623">
    <property type="term" value="F:U5 snRNA binding"/>
    <property type="evidence" value="ECO:0007669"/>
    <property type="project" value="TreeGrafter"/>
</dbReference>
<dbReference type="SUPFAM" id="SSF54211">
    <property type="entry name" value="Ribosomal protein S5 domain 2-like"/>
    <property type="match status" value="1"/>
</dbReference>
<keyword evidence="4" id="KW-0689">Ribosomal protein</keyword>
<dbReference type="GO" id="GO:0005525">
    <property type="term" value="F:GTP binding"/>
    <property type="evidence" value="ECO:0007669"/>
    <property type="project" value="UniProtKB-KW"/>
</dbReference>
<name>A0AAV0APK1_PHAPC</name>
<dbReference type="Gene3D" id="3.30.230.10">
    <property type="match status" value="1"/>
</dbReference>
<proteinExistence type="predicted"/>
<dbReference type="GO" id="GO:0046540">
    <property type="term" value="C:U4/U6 x U5 tri-snRNP complex"/>
    <property type="evidence" value="ECO:0007669"/>
    <property type="project" value="TreeGrafter"/>
</dbReference>
<dbReference type="AlphaFoldDB" id="A0AAV0APK1"/>
<comment type="caution">
    <text evidence="4">The sequence shown here is derived from an EMBL/GenBank/DDBJ whole genome shotgun (WGS) entry which is preliminary data.</text>
</comment>
<reference evidence="4" key="1">
    <citation type="submission" date="2022-06" db="EMBL/GenBank/DDBJ databases">
        <authorList>
            <consortium name="SYNGENTA / RWTH Aachen University"/>
        </authorList>
    </citation>
    <scope>NUCLEOTIDE SEQUENCE</scope>
</reference>
<dbReference type="GO" id="GO:0005829">
    <property type="term" value="C:cytosol"/>
    <property type="evidence" value="ECO:0007669"/>
    <property type="project" value="TreeGrafter"/>
</dbReference>
<keyword evidence="4" id="KW-0687">Ribonucleoprotein</keyword>
<dbReference type="InterPro" id="IPR005517">
    <property type="entry name" value="Transl_elong_EFG/EF2_IV"/>
</dbReference>
<dbReference type="GO" id="GO:0071007">
    <property type="term" value="C:U2-type catalytic step 2 spliceosome"/>
    <property type="evidence" value="ECO:0007669"/>
    <property type="project" value="TreeGrafter"/>
</dbReference>
<dbReference type="InterPro" id="IPR020568">
    <property type="entry name" value="Ribosomal_Su5_D2-typ_SF"/>
</dbReference>
<evidence type="ECO:0000259" key="3">
    <source>
        <dbReference type="Pfam" id="PF03764"/>
    </source>
</evidence>
<evidence type="ECO:0000313" key="5">
    <source>
        <dbReference type="Proteomes" id="UP001153365"/>
    </source>
</evidence>
<dbReference type="InterPro" id="IPR014721">
    <property type="entry name" value="Ribsml_uS5_D2-typ_fold_subgr"/>
</dbReference>
<keyword evidence="2" id="KW-0342">GTP-binding</keyword>
<dbReference type="GO" id="GO:0003924">
    <property type="term" value="F:GTPase activity"/>
    <property type="evidence" value="ECO:0007669"/>
    <property type="project" value="TreeGrafter"/>
</dbReference>
<gene>
    <name evidence="4" type="ORF">PPACK8108_LOCUS5773</name>
</gene>
<dbReference type="Proteomes" id="UP001153365">
    <property type="component" value="Unassembled WGS sequence"/>
</dbReference>
<keyword evidence="1" id="KW-0547">Nucleotide-binding</keyword>
<evidence type="ECO:0000313" key="4">
    <source>
        <dbReference type="EMBL" id="CAH7671023.1"/>
    </source>
</evidence>
<dbReference type="EMBL" id="CALTRL010001116">
    <property type="protein sequence ID" value="CAH7671023.1"/>
    <property type="molecule type" value="Genomic_DNA"/>
</dbReference>
<dbReference type="PANTHER" id="PTHR42908:SF6">
    <property type="entry name" value="116 KDA U5 SMALL NUCLEAR RIBONUCLEOPROTEIN COMPONENT"/>
    <property type="match status" value="1"/>
</dbReference>
<dbReference type="PANTHER" id="PTHR42908">
    <property type="entry name" value="TRANSLATION ELONGATION FACTOR-RELATED"/>
    <property type="match status" value="1"/>
</dbReference>
<keyword evidence="5" id="KW-1185">Reference proteome</keyword>
<dbReference type="GO" id="GO:0005840">
    <property type="term" value="C:ribosome"/>
    <property type="evidence" value="ECO:0007669"/>
    <property type="project" value="UniProtKB-KW"/>
</dbReference>
<dbReference type="Pfam" id="PF03764">
    <property type="entry name" value="EFG_IV"/>
    <property type="match status" value="1"/>
</dbReference>